<evidence type="ECO:0000313" key="2">
    <source>
        <dbReference type="EMBL" id="KAL2839011.1"/>
    </source>
</evidence>
<keyword evidence="1" id="KW-0812">Transmembrane</keyword>
<keyword evidence="1" id="KW-1133">Transmembrane helix</keyword>
<dbReference type="InterPro" id="IPR036396">
    <property type="entry name" value="Cyt_P450_sf"/>
</dbReference>
<reference evidence="2 3" key="1">
    <citation type="submission" date="2024-07" db="EMBL/GenBank/DDBJ databases">
        <title>Section-level genome sequencing and comparative genomics of Aspergillus sections Usti and Cavernicolus.</title>
        <authorList>
            <consortium name="Lawrence Berkeley National Laboratory"/>
            <person name="Nybo J.L."/>
            <person name="Vesth T.C."/>
            <person name="Theobald S."/>
            <person name="Frisvad J.C."/>
            <person name="Larsen T.O."/>
            <person name="Kjaerboelling I."/>
            <person name="Rothschild-Mancinelli K."/>
            <person name="Lyhne E.K."/>
            <person name="Kogle M.E."/>
            <person name="Barry K."/>
            <person name="Clum A."/>
            <person name="Na H."/>
            <person name="Ledsgaard L."/>
            <person name="Lin J."/>
            <person name="Lipzen A."/>
            <person name="Kuo A."/>
            <person name="Riley R."/>
            <person name="Mondo S."/>
            <person name="LaButti K."/>
            <person name="Haridas S."/>
            <person name="Pangalinan J."/>
            <person name="Salamov A.A."/>
            <person name="Simmons B.A."/>
            <person name="Magnuson J.K."/>
            <person name="Chen J."/>
            <person name="Drula E."/>
            <person name="Henrissat B."/>
            <person name="Wiebenga A."/>
            <person name="Lubbers R.J."/>
            <person name="Gomes A.C."/>
            <person name="Macurrencykelacurrency M.R."/>
            <person name="Stajich J."/>
            <person name="Grigoriev I.V."/>
            <person name="Mortensen U.H."/>
            <person name="De vries R.P."/>
            <person name="Baker S.E."/>
            <person name="Andersen M.R."/>
        </authorList>
    </citation>
    <scope>NUCLEOTIDE SEQUENCE [LARGE SCALE GENOMIC DNA]</scope>
    <source>
        <strain evidence="2 3">CBS 756.74</strain>
    </source>
</reference>
<feature type="transmembrane region" description="Helical" evidence="1">
    <location>
        <begin position="7"/>
        <end position="32"/>
    </location>
</feature>
<dbReference type="EMBL" id="JBFXLR010000078">
    <property type="protein sequence ID" value="KAL2839011.1"/>
    <property type="molecule type" value="Genomic_DNA"/>
</dbReference>
<proteinExistence type="predicted"/>
<dbReference type="Proteomes" id="UP001610444">
    <property type="component" value="Unassembled WGS sequence"/>
</dbReference>
<dbReference type="GeneID" id="98162335"/>
<comment type="caution">
    <text evidence="2">The sequence shown here is derived from an EMBL/GenBank/DDBJ whole genome shotgun (WGS) entry which is preliminary data.</text>
</comment>
<accession>A0ABR4JG36</accession>
<sequence length="217" mass="24671">MGDQMNRWLLIATWGILSLTAVYIGLFVYTWIKVPLLFSSLKKQGMPMPRWNSLLGHLPFLAKFTKRVLRDAQSAMTFAALASECDLDPCFYIDTWPFGFSMLVVTSPNLAFQACQNHDLAEPYSMAPFVSHMTGGRTIFDTNGPEARRKRQLFHQGFNMRSVYGYVPYIIQEVEIYVDVLRELAKSGDTFLLDVLVCRCVMDIIGNVTMYAPSSPR</sequence>
<dbReference type="Pfam" id="PF00067">
    <property type="entry name" value="p450"/>
    <property type="match status" value="1"/>
</dbReference>
<dbReference type="Gene3D" id="1.10.630.10">
    <property type="entry name" value="Cytochrome P450"/>
    <property type="match status" value="1"/>
</dbReference>
<evidence type="ECO:0000313" key="3">
    <source>
        <dbReference type="Proteomes" id="UP001610444"/>
    </source>
</evidence>
<gene>
    <name evidence="2" type="ORF">BJX68DRAFT_272304</name>
</gene>
<keyword evidence="3" id="KW-1185">Reference proteome</keyword>
<protein>
    <submittedName>
        <fullName evidence="2">Cytochrome P450</fullName>
    </submittedName>
</protein>
<evidence type="ECO:0000256" key="1">
    <source>
        <dbReference type="SAM" id="Phobius"/>
    </source>
</evidence>
<name>A0ABR4JG36_9EURO</name>
<organism evidence="2 3">
    <name type="scientific">Aspergillus pseudodeflectus</name>
    <dbReference type="NCBI Taxonomy" id="176178"/>
    <lineage>
        <taxon>Eukaryota</taxon>
        <taxon>Fungi</taxon>
        <taxon>Dikarya</taxon>
        <taxon>Ascomycota</taxon>
        <taxon>Pezizomycotina</taxon>
        <taxon>Eurotiomycetes</taxon>
        <taxon>Eurotiomycetidae</taxon>
        <taxon>Eurotiales</taxon>
        <taxon>Aspergillaceae</taxon>
        <taxon>Aspergillus</taxon>
        <taxon>Aspergillus subgen. Nidulantes</taxon>
    </lineage>
</organism>
<dbReference type="RefSeq" id="XP_070893323.1">
    <property type="nucleotide sequence ID" value="XM_071047171.1"/>
</dbReference>
<keyword evidence="1" id="KW-0472">Membrane</keyword>
<dbReference type="SUPFAM" id="SSF48264">
    <property type="entry name" value="Cytochrome P450"/>
    <property type="match status" value="1"/>
</dbReference>
<dbReference type="InterPro" id="IPR001128">
    <property type="entry name" value="Cyt_P450"/>
</dbReference>